<comment type="caution">
    <text evidence="2">The sequence shown here is derived from an EMBL/GenBank/DDBJ whole genome shotgun (WGS) entry which is preliminary data.</text>
</comment>
<dbReference type="Pfam" id="PF13340">
    <property type="entry name" value="DUF4096"/>
    <property type="match status" value="1"/>
</dbReference>
<accession>A0A0F9I1F2</accession>
<evidence type="ECO:0000313" key="2">
    <source>
        <dbReference type="EMBL" id="KKM21461.1"/>
    </source>
</evidence>
<protein>
    <recommendedName>
        <fullName evidence="1">Insertion element IS402-like domain-containing protein</fullName>
    </recommendedName>
</protein>
<name>A0A0F9I1F2_9ZZZZ</name>
<dbReference type="InterPro" id="IPR025161">
    <property type="entry name" value="IS402-like_dom"/>
</dbReference>
<organism evidence="2">
    <name type="scientific">marine sediment metagenome</name>
    <dbReference type="NCBI Taxonomy" id="412755"/>
    <lineage>
        <taxon>unclassified sequences</taxon>
        <taxon>metagenomes</taxon>
        <taxon>ecological metagenomes</taxon>
    </lineage>
</organism>
<evidence type="ECO:0000259" key="1">
    <source>
        <dbReference type="Pfam" id="PF13340"/>
    </source>
</evidence>
<dbReference type="EMBL" id="LAZR01013546">
    <property type="protein sequence ID" value="KKM21461.1"/>
    <property type="molecule type" value="Genomic_DNA"/>
</dbReference>
<feature type="domain" description="Insertion element IS402-like" evidence="1">
    <location>
        <begin position="9"/>
        <end position="61"/>
    </location>
</feature>
<dbReference type="AlphaFoldDB" id="A0A0F9I1F2"/>
<sequence length="85" mass="9926">MTQKHFKFLTDPQWELISSLMQWDPPLQRGIPRTDLRKIWNSILYILTHGCRWADLPALPSVYAHERQLTDGSVDGIKKVFSIGY</sequence>
<proteinExistence type="predicted"/>
<reference evidence="2" key="1">
    <citation type="journal article" date="2015" name="Nature">
        <title>Complex archaea that bridge the gap between prokaryotes and eukaryotes.</title>
        <authorList>
            <person name="Spang A."/>
            <person name="Saw J.H."/>
            <person name="Jorgensen S.L."/>
            <person name="Zaremba-Niedzwiedzka K."/>
            <person name="Martijn J."/>
            <person name="Lind A.E."/>
            <person name="van Eijk R."/>
            <person name="Schleper C."/>
            <person name="Guy L."/>
            <person name="Ettema T.J."/>
        </authorList>
    </citation>
    <scope>NUCLEOTIDE SEQUENCE</scope>
</reference>
<gene>
    <name evidence="2" type="ORF">LCGC14_1635240</name>
</gene>